<dbReference type="WBParaSite" id="SSTP_0000277000.1">
    <property type="protein sequence ID" value="SSTP_0000277000.1"/>
    <property type="gene ID" value="SSTP_0000277000"/>
</dbReference>
<sequence>MRVDTVLRKDSLKIEIDKFMESSVSLLILKSINECSSDSVVFAKTYFNKLLIDSLIKIFNKVFPSDLLKFNYCKHLFLNEVERLILIPINFISRYSFDNTSKLRSSRIRKKNLKKNLFPKNDELLIMGRERRDLENKNQDNINLKGIFTSLDIVPNINVISKKINNLLKLHPYIEIDRNHGFYKSNFQKDPLIEVFDWLSTLENIDQLLPNLKNSGSYVQNGIKIVNVSQNCTKYILYFETCIIFASNNIIDIIEKFMMVNLIFKKTFMCKPFKLLYQFLLLLCHVEKEDISKGRGKVLDDAVKLFEKTEKILFENKII</sequence>
<accession>A0A0K0DZW1</accession>
<evidence type="ECO:0000313" key="1">
    <source>
        <dbReference type="WBParaSite" id="SSTP_0000277000.1"/>
    </source>
</evidence>
<reference evidence="1" key="1">
    <citation type="submission" date="2015-08" db="UniProtKB">
        <authorList>
            <consortium name="WormBaseParasite"/>
        </authorList>
    </citation>
    <scope>IDENTIFICATION</scope>
</reference>
<name>A0A0K0DZW1_STRER</name>
<proteinExistence type="predicted"/>
<organism evidence="1">
    <name type="scientific">Strongyloides stercoralis</name>
    <name type="common">Threadworm</name>
    <dbReference type="NCBI Taxonomy" id="6248"/>
    <lineage>
        <taxon>Eukaryota</taxon>
        <taxon>Metazoa</taxon>
        <taxon>Ecdysozoa</taxon>
        <taxon>Nematoda</taxon>
        <taxon>Chromadorea</taxon>
        <taxon>Rhabditida</taxon>
        <taxon>Tylenchina</taxon>
        <taxon>Panagrolaimomorpha</taxon>
        <taxon>Strongyloidoidea</taxon>
        <taxon>Strongyloididae</taxon>
        <taxon>Strongyloides</taxon>
    </lineage>
</organism>
<protein>
    <submittedName>
        <fullName evidence="1">Uncharacterized protein</fullName>
    </submittedName>
</protein>
<dbReference type="AlphaFoldDB" id="A0A0K0DZW1"/>